<dbReference type="AlphaFoldDB" id="Q245H3"/>
<dbReference type="RefSeq" id="XP_001023636.2">
    <property type="nucleotide sequence ID" value="XM_001023636.2"/>
</dbReference>
<dbReference type="KEGG" id="tet:TTHERM_00731390"/>
<evidence type="ECO:0000313" key="3">
    <source>
        <dbReference type="Proteomes" id="UP000009168"/>
    </source>
</evidence>
<keyword evidence="1" id="KW-1133">Transmembrane helix</keyword>
<gene>
    <name evidence="2" type="ORF">TTHERM_00731390</name>
</gene>
<dbReference type="HOGENOM" id="CLU_301986_0_0_1"/>
<proteinExistence type="predicted"/>
<dbReference type="InParanoid" id="Q245H3"/>
<name>Q245H3_TETTS</name>
<reference evidence="3" key="1">
    <citation type="journal article" date="2006" name="PLoS Biol.">
        <title>Macronuclear genome sequence of the ciliate Tetrahymena thermophila, a model eukaryote.</title>
        <authorList>
            <person name="Eisen J.A."/>
            <person name="Coyne R.S."/>
            <person name="Wu M."/>
            <person name="Wu D."/>
            <person name="Thiagarajan M."/>
            <person name="Wortman J.R."/>
            <person name="Badger J.H."/>
            <person name="Ren Q."/>
            <person name="Amedeo P."/>
            <person name="Jones K.M."/>
            <person name="Tallon L.J."/>
            <person name="Delcher A.L."/>
            <person name="Salzberg S.L."/>
            <person name="Silva J.C."/>
            <person name="Haas B.J."/>
            <person name="Majoros W.H."/>
            <person name="Farzad M."/>
            <person name="Carlton J.M."/>
            <person name="Smith R.K. Jr."/>
            <person name="Garg J."/>
            <person name="Pearlman R.E."/>
            <person name="Karrer K.M."/>
            <person name="Sun L."/>
            <person name="Manning G."/>
            <person name="Elde N.C."/>
            <person name="Turkewitz A.P."/>
            <person name="Asai D.J."/>
            <person name="Wilkes D.E."/>
            <person name="Wang Y."/>
            <person name="Cai H."/>
            <person name="Collins K."/>
            <person name="Stewart B.A."/>
            <person name="Lee S.R."/>
            <person name="Wilamowska K."/>
            <person name="Weinberg Z."/>
            <person name="Ruzzo W.L."/>
            <person name="Wloga D."/>
            <person name="Gaertig J."/>
            <person name="Frankel J."/>
            <person name="Tsao C.-C."/>
            <person name="Gorovsky M.A."/>
            <person name="Keeling P.J."/>
            <person name="Waller R.F."/>
            <person name="Patron N.J."/>
            <person name="Cherry J.M."/>
            <person name="Stover N.A."/>
            <person name="Krieger C.J."/>
            <person name="del Toro C."/>
            <person name="Ryder H.F."/>
            <person name="Williamson S.C."/>
            <person name="Barbeau R.A."/>
            <person name="Hamilton E.P."/>
            <person name="Orias E."/>
        </authorList>
    </citation>
    <scope>NUCLEOTIDE SEQUENCE [LARGE SCALE GENOMIC DNA]</scope>
    <source>
        <strain evidence="3">SB210</strain>
    </source>
</reference>
<evidence type="ECO:0000256" key="1">
    <source>
        <dbReference type="SAM" id="Phobius"/>
    </source>
</evidence>
<keyword evidence="3" id="KW-1185">Reference proteome</keyword>
<dbReference type="EMBL" id="GG662485">
    <property type="protein sequence ID" value="EAS03391.2"/>
    <property type="molecule type" value="Genomic_DNA"/>
</dbReference>
<dbReference type="Proteomes" id="UP000009168">
    <property type="component" value="Unassembled WGS sequence"/>
</dbReference>
<dbReference type="Gene3D" id="1.25.40.10">
    <property type="entry name" value="Tetratricopeptide repeat domain"/>
    <property type="match status" value="1"/>
</dbReference>
<dbReference type="InterPro" id="IPR011990">
    <property type="entry name" value="TPR-like_helical_dom_sf"/>
</dbReference>
<dbReference type="SUPFAM" id="SSF48452">
    <property type="entry name" value="TPR-like"/>
    <property type="match status" value="1"/>
</dbReference>
<sequence length="870" mass="102446">MKIAVKNGAKQRKTICKGFIIYLYQYLQYKILQASILQTLIVNYQQEILQLQKFLNSQNKNIITLQTITGFKLHHKKQTKARVSLFSINQYGTMIFQHLCALKQQIKVTIYFQYNIINIQILYYPINLGQAQTSIACTNLYLNKYLSQIQNGSKDTYLSKVYSYLIYPNTRQVIAVTGYQENNLETVDSFEFGSNYLDSNEYQNFYDQTSFITTNSKYIYKNNDYCTYKQREEPKTIEFIDENNDAHILVISSIFLCEKNYQNKYNLIRVSYIGTAINKSLLNDFVLEKTTNMSINQEISLLISIILLFGTVLFIFFIGFYITQQILEPIENFTKGLKILDAESIKILYKKVQNQHEENLKAEVYEPLTAYHNLISLISEGNQLYSEGKTEEAFELFKKSQQIYNYLGNYEGCSICLHNQGVIMINQNKLPEGMQLIKQSLDLCWEERFQFQQKYLSQGISEEEILTDERYYHILITICRRTFTLIEANLILIRQFQMGNRLQKVNAQTIIELINDIIDIQNVLCKFGKVTSILIYAKIQLSYFYYLQDDLDKSQSICNFAEEAYDGYFPKLSYNLVNSFPLCVLHQALLVQKGLIQEKLGNLYQAAQLFTISIEEVEEYKPDLKQEALLGLQRILSKIDLQNPYINYFLSAFQESVKEVYFLIDLSLGYFNQVIQMRERIIKLLCDPEDRISQISLSTKLQINFLKISTSDDYIRQRSIEPFDFNVSYFQEGLKSIYQKIQQSTEYINQVPNNDFETFYRGKSINFLKHPNLNMKQIMIIFTDLSKFILNEINDQDLKDLSENFTIILIDVSHDYVNTDQMFNKIVLSENLNYYHYFSFNSINNTLIEQWRYLTQEQNTNFKFSMEFFQ</sequence>
<keyword evidence="1" id="KW-0472">Membrane</keyword>
<accession>Q245H3</accession>
<keyword evidence="1 2" id="KW-0812">Transmembrane</keyword>
<organism evidence="2 3">
    <name type="scientific">Tetrahymena thermophila (strain SB210)</name>
    <dbReference type="NCBI Taxonomy" id="312017"/>
    <lineage>
        <taxon>Eukaryota</taxon>
        <taxon>Sar</taxon>
        <taxon>Alveolata</taxon>
        <taxon>Ciliophora</taxon>
        <taxon>Intramacronucleata</taxon>
        <taxon>Oligohymenophorea</taxon>
        <taxon>Hymenostomatida</taxon>
        <taxon>Tetrahymenina</taxon>
        <taxon>Tetrahymenidae</taxon>
        <taxon>Tetrahymena</taxon>
    </lineage>
</organism>
<protein>
    <submittedName>
        <fullName evidence="2">Transmembrane protein, putative</fullName>
    </submittedName>
</protein>
<feature type="transmembrane region" description="Helical" evidence="1">
    <location>
        <begin position="299"/>
        <end position="322"/>
    </location>
</feature>
<dbReference type="GeneID" id="7831764"/>
<evidence type="ECO:0000313" key="2">
    <source>
        <dbReference type="EMBL" id="EAS03391.2"/>
    </source>
</evidence>